<organism evidence="2 3">
    <name type="scientific">Terfezia boudieri ATCC MYA-4762</name>
    <dbReference type="NCBI Taxonomy" id="1051890"/>
    <lineage>
        <taxon>Eukaryota</taxon>
        <taxon>Fungi</taxon>
        <taxon>Dikarya</taxon>
        <taxon>Ascomycota</taxon>
        <taxon>Pezizomycotina</taxon>
        <taxon>Pezizomycetes</taxon>
        <taxon>Pezizales</taxon>
        <taxon>Pezizaceae</taxon>
        <taxon>Terfezia</taxon>
    </lineage>
</organism>
<sequence>ERRKRSSSDAIISLPRIRRNRRTSLCIAAVIVLGLYYLLNLVTEPGDSREPKTVTPRIRFPYLYSSLSTTSAAGLRSWNQNVLFVAVDFKAAGRLAVTACEMSKHNRVQVHFALLGDSSVRVDYFQNLSGLGPESDCMITFHDGTTMAQLTLPLLGKAVKYAMVHLHRFLHPQVMFIDTENENPVVSKALKEAAGSSGIPMIELPDNAADKLRWMTRLGSQSLRAWNRPKVEIFIRCDTHHGNLERLLRSLQNADYFGITPSRITIEVGTTSPLHPFTEASIEGFNWPSRDRIGIRYPIFPPGSDSVSQAIHHVQSFYPADKDTSVLFLDPNVELSPYYFHWLYYATLEYLYAGYPEGADYELYGISLTAPKTFLNGTGPFNPNLAEAGAYLYAAPSTEAALFFPQTWKQFFTYFQWRIHEILMPTLRSSERNFTLPDVTPSAEFTSSWLLYFTEFAKATGSLMLYPNFGSDEILAICHSERPSAANYKMSSRSPGQNEQRLIQGMAMLDSLPGWNLP</sequence>
<evidence type="ECO:0000313" key="3">
    <source>
        <dbReference type="Proteomes" id="UP000267821"/>
    </source>
</evidence>
<evidence type="ECO:0000313" key="2">
    <source>
        <dbReference type="EMBL" id="RPB29370.1"/>
    </source>
</evidence>
<dbReference type="InParanoid" id="A0A3N4M2U3"/>
<proteinExistence type="predicted"/>
<feature type="non-terminal residue" evidence="2">
    <location>
        <position position="1"/>
    </location>
</feature>
<dbReference type="Proteomes" id="UP000267821">
    <property type="component" value="Unassembled WGS sequence"/>
</dbReference>
<keyword evidence="1" id="KW-0812">Transmembrane</keyword>
<feature type="transmembrane region" description="Helical" evidence="1">
    <location>
        <begin position="21"/>
        <end position="39"/>
    </location>
</feature>
<dbReference type="STRING" id="1051890.A0A3N4M2U3"/>
<accession>A0A3N4M2U3</accession>
<keyword evidence="3" id="KW-1185">Reference proteome</keyword>
<dbReference type="PANTHER" id="PTHR33604">
    <property type="entry name" value="OSJNBA0004B13.7 PROTEIN"/>
    <property type="match status" value="1"/>
</dbReference>
<feature type="non-terminal residue" evidence="2">
    <location>
        <position position="518"/>
    </location>
</feature>
<dbReference type="EMBL" id="ML121527">
    <property type="protein sequence ID" value="RPB29370.1"/>
    <property type="molecule type" value="Genomic_DNA"/>
</dbReference>
<reference evidence="2 3" key="1">
    <citation type="journal article" date="2018" name="Nat. Ecol. Evol.">
        <title>Pezizomycetes genomes reveal the molecular basis of ectomycorrhizal truffle lifestyle.</title>
        <authorList>
            <person name="Murat C."/>
            <person name="Payen T."/>
            <person name="Noel B."/>
            <person name="Kuo A."/>
            <person name="Morin E."/>
            <person name="Chen J."/>
            <person name="Kohler A."/>
            <person name="Krizsan K."/>
            <person name="Balestrini R."/>
            <person name="Da Silva C."/>
            <person name="Montanini B."/>
            <person name="Hainaut M."/>
            <person name="Levati E."/>
            <person name="Barry K.W."/>
            <person name="Belfiori B."/>
            <person name="Cichocki N."/>
            <person name="Clum A."/>
            <person name="Dockter R.B."/>
            <person name="Fauchery L."/>
            <person name="Guy J."/>
            <person name="Iotti M."/>
            <person name="Le Tacon F."/>
            <person name="Lindquist E.A."/>
            <person name="Lipzen A."/>
            <person name="Malagnac F."/>
            <person name="Mello A."/>
            <person name="Molinier V."/>
            <person name="Miyauchi S."/>
            <person name="Poulain J."/>
            <person name="Riccioni C."/>
            <person name="Rubini A."/>
            <person name="Sitrit Y."/>
            <person name="Splivallo R."/>
            <person name="Traeger S."/>
            <person name="Wang M."/>
            <person name="Zifcakova L."/>
            <person name="Wipf D."/>
            <person name="Zambonelli A."/>
            <person name="Paolocci F."/>
            <person name="Nowrousian M."/>
            <person name="Ottonello S."/>
            <person name="Baldrian P."/>
            <person name="Spatafora J.W."/>
            <person name="Henrissat B."/>
            <person name="Nagy L.G."/>
            <person name="Aury J.M."/>
            <person name="Wincker P."/>
            <person name="Grigoriev I.V."/>
            <person name="Bonfante P."/>
            <person name="Martin F.M."/>
        </authorList>
    </citation>
    <scope>NUCLEOTIDE SEQUENCE [LARGE SCALE GENOMIC DNA]</scope>
    <source>
        <strain evidence="2 3">ATCC MYA-4762</strain>
    </source>
</reference>
<dbReference type="AlphaFoldDB" id="A0A3N4M2U3"/>
<dbReference type="OrthoDB" id="5397682at2759"/>
<keyword evidence="1" id="KW-0472">Membrane</keyword>
<gene>
    <name evidence="2" type="ORF">L211DRAFT_763748</name>
</gene>
<protein>
    <submittedName>
        <fullName evidence="2">Uncharacterized protein</fullName>
    </submittedName>
</protein>
<name>A0A3N4M2U3_9PEZI</name>
<keyword evidence="1" id="KW-1133">Transmembrane helix</keyword>
<evidence type="ECO:0000256" key="1">
    <source>
        <dbReference type="SAM" id="Phobius"/>
    </source>
</evidence>
<dbReference type="PANTHER" id="PTHR33604:SF3">
    <property type="entry name" value="OSJNBA0004B13.7 PROTEIN"/>
    <property type="match status" value="1"/>
</dbReference>